<evidence type="ECO:0008006" key="3">
    <source>
        <dbReference type="Google" id="ProtNLM"/>
    </source>
</evidence>
<protein>
    <recommendedName>
        <fullName evidence="3">F-box domain-containing protein</fullName>
    </recommendedName>
</protein>
<comment type="caution">
    <text evidence="1">The sequence shown here is derived from an EMBL/GenBank/DDBJ whole genome shotgun (WGS) entry which is preliminary data.</text>
</comment>
<sequence length="382" mass="43303">MRSLPDLPNELLELILHLAYATNPPHNRFDHDQNVHLDVRGLSRLLLVSRRWHQAFIPQLYSFWSYDAACHTYRSLWKFFRTIMSNPELAAVVQIINIGNWGFGRPFYLPEEPLVLNPEDLELVSKAIRLAGIGHMEEDILAKVSTPLVRDHRPLVALLLACLPNVSTIYAHVPESDPYLHAVFLAGTKKPLFAKLESIYLLAEVPVFELDAPLFRSSSDYYPALKLDVLWPALYLPSLQSMYLYDLDTKGLSDLHAAVSLYWHNYKFKTGPAKKDVTLKISNEQVWQPLEQSSATLESLDIVHGFKTGRHNVTDNFGPLTSFSALKSIIIQAEVLLGYDDSSLLTCLPFTLEDLTLMIDTVCLPRLPKLFSQLGLPSRLLN</sequence>
<keyword evidence="2" id="KW-1185">Reference proteome</keyword>
<name>A0ABR4K2D3_9EURO</name>
<reference evidence="1 2" key="1">
    <citation type="submission" date="2024-07" db="EMBL/GenBank/DDBJ databases">
        <title>Section-level genome sequencing and comparative genomics of Aspergillus sections Usti and Cavernicolus.</title>
        <authorList>
            <consortium name="Lawrence Berkeley National Laboratory"/>
            <person name="Nybo J.L."/>
            <person name="Vesth T.C."/>
            <person name="Theobald S."/>
            <person name="Frisvad J.C."/>
            <person name="Larsen T.O."/>
            <person name="Kjaerboelling I."/>
            <person name="Rothschild-Mancinelli K."/>
            <person name="Lyhne E.K."/>
            <person name="Kogle M.E."/>
            <person name="Barry K."/>
            <person name="Clum A."/>
            <person name="Na H."/>
            <person name="Ledsgaard L."/>
            <person name="Lin J."/>
            <person name="Lipzen A."/>
            <person name="Kuo A."/>
            <person name="Riley R."/>
            <person name="Mondo S."/>
            <person name="LaButti K."/>
            <person name="Haridas S."/>
            <person name="Pangalinan J."/>
            <person name="Salamov A.A."/>
            <person name="Simmons B.A."/>
            <person name="Magnuson J.K."/>
            <person name="Chen J."/>
            <person name="Drula E."/>
            <person name="Henrissat B."/>
            <person name="Wiebenga A."/>
            <person name="Lubbers R.J."/>
            <person name="Gomes A.C."/>
            <person name="Macurrencykelacurrency M.R."/>
            <person name="Stajich J."/>
            <person name="Grigoriev I.V."/>
            <person name="Mortensen U.H."/>
            <person name="De vries R.P."/>
            <person name="Baker S.E."/>
            <person name="Andersen M.R."/>
        </authorList>
    </citation>
    <scope>NUCLEOTIDE SEQUENCE [LARGE SCALE GENOMIC DNA]</scope>
    <source>
        <strain evidence="1 2">CBS 756.74</strain>
    </source>
</reference>
<dbReference type="GeneID" id="98161286"/>
<organism evidence="1 2">
    <name type="scientific">Aspergillus pseudodeflectus</name>
    <dbReference type="NCBI Taxonomy" id="176178"/>
    <lineage>
        <taxon>Eukaryota</taxon>
        <taxon>Fungi</taxon>
        <taxon>Dikarya</taxon>
        <taxon>Ascomycota</taxon>
        <taxon>Pezizomycotina</taxon>
        <taxon>Eurotiomycetes</taxon>
        <taxon>Eurotiomycetidae</taxon>
        <taxon>Eurotiales</taxon>
        <taxon>Aspergillaceae</taxon>
        <taxon>Aspergillus</taxon>
        <taxon>Aspergillus subgen. Nidulantes</taxon>
    </lineage>
</organism>
<dbReference type="Proteomes" id="UP001610444">
    <property type="component" value="Unassembled WGS sequence"/>
</dbReference>
<accession>A0ABR4K2D3</accession>
<evidence type="ECO:0000313" key="1">
    <source>
        <dbReference type="EMBL" id="KAL2846488.1"/>
    </source>
</evidence>
<evidence type="ECO:0000313" key="2">
    <source>
        <dbReference type="Proteomes" id="UP001610444"/>
    </source>
</evidence>
<gene>
    <name evidence="1" type="ORF">BJX68DRAFT_268578</name>
</gene>
<dbReference type="CDD" id="cd09917">
    <property type="entry name" value="F-box_SF"/>
    <property type="match status" value="1"/>
</dbReference>
<dbReference type="EMBL" id="JBFXLR010000032">
    <property type="protein sequence ID" value="KAL2846488.1"/>
    <property type="molecule type" value="Genomic_DNA"/>
</dbReference>
<proteinExistence type="predicted"/>
<dbReference type="RefSeq" id="XP_070897182.1">
    <property type="nucleotide sequence ID" value="XM_071046122.1"/>
</dbReference>